<evidence type="ECO:0000256" key="4">
    <source>
        <dbReference type="ARBA" id="ARBA00022676"/>
    </source>
</evidence>
<dbReference type="Pfam" id="PF00534">
    <property type="entry name" value="Glycos_transf_1"/>
    <property type="match status" value="1"/>
</dbReference>
<dbReference type="SUPFAM" id="SSF53756">
    <property type="entry name" value="UDP-Glycosyltransferase/glycogen phosphorylase"/>
    <property type="match status" value="1"/>
</dbReference>
<feature type="domain" description="Trehalose synthase N-terminal" evidence="8">
    <location>
        <begin position="57"/>
        <end position="206"/>
    </location>
</feature>
<protein>
    <submittedName>
        <fullName evidence="9">Trehalose synthase</fullName>
    </submittedName>
</protein>
<name>A0A1G9A2F0_9PSED</name>
<dbReference type="InterPro" id="IPR052078">
    <property type="entry name" value="Trehalose_Metab_GTase"/>
</dbReference>
<dbReference type="RefSeq" id="WP_084335065.1">
    <property type="nucleotide sequence ID" value="NZ_FNFD01000005.1"/>
</dbReference>
<dbReference type="PANTHER" id="PTHR47779:SF1">
    <property type="entry name" value="SYNTHASE (CCG-9), PUTATIVE (AFU_ORTHOLOGUE AFUA_3G12100)-RELATED"/>
    <property type="match status" value="1"/>
</dbReference>
<dbReference type="EMBL" id="FNFD01000005">
    <property type="protein sequence ID" value="SDK21532.1"/>
    <property type="molecule type" value="Genomic_DNA"/>
</dbReference>
<keyword evidence="4" id="KW-0328">Glycosyltransferase</keyword>
<evidence type="ECO:0000256" key="6">
    <source>
        <dbReference type="ARBA" id="ARBA00023277"/>
    </source>
</evidence>
<dbReference type="Gene3D" id="3.40.50.2000">
    <property type="entry name" value="Glycogen Phosphorylase B"/>
    <property type="match status" value="2"/>
</dbReference>
<evidence type="ECO:0000313" key="10">
    <source>
        <dbReference type="Proteomes" id="UP000198706"/>
    </source>
</evidence>
<reference evidence="9 10" key="1">
    <citation type="submission" date="2016-10" db="EMBL/GenBank/DDBJ databases">
        <authorList>
            <person name="de Groot N.N."/>
        </authorList>
    </citation>
    <scope>NUCLEOTIDE SEQUENCE [LARGE SCALE GENOMIC DNA]</scope>
    <source>
        <strain evidence="9 10">JCM 21544</strain>
    </source>
</reference>
<feature type="domain" description="Glycosyl transferase family 1" evidence="7">
    <location>
        <begin position="258"/>
        <end position="440"/>
    </location>
</feature>
<dbReference type="InterPro" id="IPR049438">
    <property type="entry name" value="TreT_GT1"/>
</dbReference>
<dbReference type="STRING" id="137658.SAMN05216186_10580"/>
<dbReference type="AlphaFoldDB" id="A0A1G9A2F0"/>
<comment type="subunit">
    <text evidence="2">Homodimer.</text>
</comment>
<accession>A0A1G9A2F0</accession>
<sequence>MKVSTERRTPLFDEVLVEGSVLEHYTAEREEYGTLLDHLLRSSRAMRDTFGHRRIWHMNSTAFGGGVAEMLPHHIGLLRELGFDVRWLIFKPKEEQFFQFTKGLHNALHDATVAGLDALLPQYLETSMQGAAELERIIGPDDFLVIHDPQPLCAAAQFLEAYPHPAIWRCHIGYPERTPRVDNVWRLLGNYLQPFQRIVLSAKEYAFDTDRPIDIIQPSISPFSSKNRNHVEPANRMLEDSVSFNAHEVEAAPSLNEILGSRYFLHVSRWDGLKGIDRVIAAFERFARTPVDEADDIRLVIAGPDPLGVADDPEGRAYFEKCVELHAQLPKEVRQRVYLACISMKNHDVNAEIVGRLQQNAHAVFQLSREEGFGLTATEALFRGRPVIVSSAFGLKRQVVSGLNGLVLDEPDIEAKAAGIMQRLATDYRDFEDMARAARESCLRSSTQISQLPRWYASMQSALFSFEGVHGKEPSNRTAYEPSV</sequence>
<dbReference type="GO" id="GO:0016757">
    <property type="term" value="F:glycosyltransferase activity"/>
    <property type="evidence" value="ECO:0007669"/>
    <property type="project" value="UniProtKB-KW"/>
</dbReference>
<evidence type="ECO:0000259" key="8">
    <source>
        <dbReference type="Pfam" id="PF21269"/>
    </source>
</evidence>
<keyword evidence="5" id="KW-0808">Transferase</keyword>
<dbReference type="GO" id="GO:0006006">
    <property type="term" value="P:glucose metabolic process"/>
    <property type="evidence" value="ECO:0007669"/>
    <property type="project" value="UniProtKB-KW"/>
</dbReference>
<gene>
    <name evidence="9" type="ORF">SAMN05216186_10580</name>
</gene>
<comment type="similarity">
    <text evidence="1">Belongs to the glycosyltransferase group 1 family. Glycosyltransferase 4 subfamily.</text>
</comment>
<keyword evidence="3" id="KW-0313">Glucose metabolism</keyword>
<evidence type="ECO:0000256" key="2">
    <source>
        <dbReference type="ARBA" id="ARBA00011738"/>
    </source>
</evidence>
<proteinExistence type="inferred from homology"/>
<evidence type="ECO:0000256" key="5">
    <source>
        <dbReference type="ARBA" id="ARBA00022679"/>
    </source>
</evidence>
<dbReference type="InterPro" id="IPR001296">
    <property type="entry name" value="Glyco_trans_1"/>
</dbReference>
<organism evidence="9 10">
    <name type="scientific">Pseudomonas indica</name>
    <dbReference type="NCBI Taxonomy" id="137658"/>
    <lineage>
        <taxon>Bacteria</taxon>
        <taxon>Pseudomonadati</taxon>
        <taxon>Pseudomonadota</taxon>
        <taxon>Gammaproteobacteria</taxon>
        <taxon>Pseudomonadales</taxon>
        <taxon>Pseudomonadaceae</taxon>
        <taxon>Pseudomonas</taxon>
    </lineage>
</organism>
<evidence type="ECO:0000313" key="9">
    <source>
        <dbReference type="EMBL" id="SDK21532.1"/>
    </source>
</evidence>
<keyword evidence="10" id="KW-1185">Reference proteome</keyword>
<evidence type="ECO:0000256" key="1">
    <source>
        <dbReference type="ARBA" id="ARBA00009481"/>
    </source>
</evidence>
<keyword evidence="6" id="KW-0119">Carbohydrate metabolism</keyword>
<evidence type="ECO:0000256" key="3">
    <source>
        <dbReference type="ARBA" id="ARBA00022526"/>
    </source>
</evidence>
<evidence type="ECO:0000259" key="7">
    <source>
        <dbReference type="Pfam" id="PF00534"/>
    </source>
</evidence>
<dbReference type="Pfam" id="PF21269">
    <property type="entry name" value="TreT_GT1"/>
    <property type="match status" value="1"/>
</dbReference>
<dbReference type="PANTHER" id="PTHR47779">
    <property type="entry name" value="SYNTHASE (CCG-9), PUTATIVE (AFU_ORTHOLOGUE AFUA_3G12100)-RELATED"/>
    <property type="match status" value="1"/>
</dbReference>
<dbReference type="Proteomes" id="UP000198706">
    <property type="component" value="Unassembled WGS sequence"/>
</dbReference>